<dbReference type="PANTHER" id="PTHR42996:SF1">
    <property type="entry name" value="PHOSPHATE-BINDING PROTEIN PSTS"/>
    <property type="match status" value="1"/>
</dbReference>
<dbReference type="EMBL" id="WHPD01002006">
    <property type="protein sequence ID" value="MPV88862.1"/>
    <property type="molecule type" value="Genomic_DNA"/>
</dbReference>
<keyword evidence="3" id="KW-0592">Phosphate transport</keyword>
<dbReference type="CDD" id="cd13565">
    <property type="entry name" value="PBP2_PstS"/>
    <property type="match status" value="1"/>
</dbReference>
<dbReference type="PANTHER" id="PTHR42996">
    <property type="entry name" value="PHOSPHATE-BINDING PROTEIN PSTS"/>
    <property type="match status" value="1"/>
</dbReference>
<reference evidence="5 6" key="1">
    <citation type="submission" date="2019-10" db="EMBL/GenBank/DDBJ databases">
        <title>Georgenia wutianyii sp. nov. and Georgenia yuyongxinii sp. nov. isolated from plateau pika (Ochotona curzoniae) in the Qinghai-Tibet plateau of China.</title>
        <authorList>
            <person name="Tian Z."/>
        </authorList>
    </citation>
    <scope>NUCLEOTIDE SEQUENCE [LARGE SCALE GENOMIC DNA]</scope>
    <source>
        <strain evidence="5 6">JCM 15130</strain>
    </source>
</reference>
<keyword evidence="6" id="KW-1185">Reference proteome</keyword>
<dbReference type="InterPro" id="IPR050962">
    <property type="entry name" value="Phosphate-bind_PstS"/>
</dbReference>
<comment type="similarity">
    <text evidence="1">Belongs to the PstS family.</text>
</comment>
<dbReference type="SUPFAM" id="SSF53850">
    <property type="entry name" value="Periplasmic binding protein-like II"/>
    <property type="match status" value="1"/>
</dbReference>
<evidence type="ECO:0000313" key="5">
    <source>
        <dbReference type="EMBL" id="MPV88862.1"/>
    </source>
</evidence>
<feature type="domain" description="PBP" evidence="4">
    <location>
        <begin position="4"/>
        <end position="280"/>
    </location>
</feature>
<dbReference type="AlphaFoldDB" id="A0A7J9UWK2"/>
<dbReference type="NCBIfam" id="TIGR00975">
    <property type="entry name" value="3a0107s03"/>
    <property type="match status" value="1"/>
</dbReference>
<proteinExistence type="inferred from homology"/>
<dbReference type="Pfam" id="PF12849">
    <property type="entry name" value="PBP_like_2"/>
    <property type="match status" value="1"/>
</dbReference>
<name>A0A7J9UWK2_9MICO</name>
<evidence type="ECO:0000256" key="1">
    <source>
        <dbReference type="ARBA" id="ARBA00008725"/>
    </source>
</evidence>
<dbReference type="Proteomes" id="UP000429644">
    <property type="component" value="Unassembled WGS sequence"/>
</dbReference>
<protein>
    <submittedName>
        <fullName evidence="5">Phosphate ABC transporter substrate-binding protein PstS</fullName>
    </submittedName>
</protein>
<evidence type="ECO:0000259" key="4">
    <source>
        <dbReference type="Pfam" id="PF12849"/>
    </source>
</evidence>
<dbReference type="GO" id="GO:0035435">
    <property type="term" value="P:phosphate ion transmembrane transport"/>
    <property type="evidence" value="ECO:0007669"/>
    <property type="project" value="InterPro"/>
</dbReference>
<gene>
    <name evidence="5" type="primary">pstS</name>
    <name evidence="5" type="ORF">GB882_09290</name>
</gene>
<evidence type="ECO:0000313" key="6">
    <source>
        <dbReference type="Proteomes" id="UP000429644"/>
    </source>
</evidence>
<dbReference type="GO" id="GO:0042301">
    <property type="term" value="F:phosphate ion binding"/>
    <property type="evidence" value="ECO:0007669"/>
    <property type="project" value="InterPro"/>
</dbReference>
<dbReference type="Gene3D" id="3.40.190.10">
    <property type="entry name" value="Periplasmic binding protein-like II"/>
    <property type="match status" value="2"/>
</dbReference>
<accession>A0A7J9UWK2</accession>
<keyword evidence="2" id="KW-0813">Transport</keyword>
<feature type="non-terminal residue" evidence="5">
    <location>
        <position position="1"/>
    </location>
</feature>
<sequence>MNGWLAGFQEQHAGVKASYDPVGSGTGREQFLNGAVLFAGSDKAMSTDEVARAKQRCSGSEALELPVYISPIAIAYNLPGLSAQHLNLTPPTLAKIFNGDIKTWNDPAIAADNAGVQLPSTAIVPVNRSDNSGTTENFTEYLAKAAGGAWPHEPSEKWPLQGTQSGAQTSGVVQTLQGSEGTIAYLDASQVPKGMGTVAVEVGGEFVPYSPQAAAAVVDASPAAPDATDLRLTIDIARDTTQAGAYPVVLVSYEIACSTYDKAQDADNVKALLTYIASPEGQDRAADPSVAGSAPITDSLRQKVDAAINQISGKA</sequence>
<evidence type="ECO:0000256" key="2">
    <source>
        <dbReference type="ARBA" id="ARBA00022448"/>
    </source>
</evidence>
<evidence type="ECO:0000256" key="3">
    <source>
        <dbReference type="ARBA" id="ARBA00022592"/>
    </source>
</evidence>
<dbReference type="GO" id="GO:0043190">
    <property type="term" value="C:ATP-binding cassette (ABC) transporter complex"/>
    <property type="evidence" value="ECO:0007669"/>
    <property type="project" value="InterPro"/>
</dbReference>
<comment type="caution">
    <text evidence="5">The sequence shown here is derived from an EMBL/GenBank/DDBJ whole genome shotgun (WGS) entry which is preliminary data.</text>
</comment>
<dbReference type="PIRSF" id="PIRSF002756">
    <property type="entry name" value="PstS"/>
    <property type="match status" value="1"/>
</dbReference>
<dbReference type="InterPro" id="IPR024370">
    <property type="entry name" value="PBP_domain"/>
</dbReference>
<organism evidence="5 6">
    <name type="scientific">Georgenia ruanii</name>
    <dbReference type="NCBI Taxonomy" id="348442"/>
    <lineage>
        <taxon>Bacteria</taxon>
        <taxon>Bacillati</taxon>
        <taxon>Actinomycetota</taxon>
        <taxon>Actinomycetes</taxon>
        <taxon>Micrococcales</taxon>
        <taxon>Bogoriellaceae</taxon>
        <taxon>Georgenia</taxon>
    </lineage>
</organism>
<dbReference type="InterPro" id="IPR005673">
    <property type="entry name" value="ABC_phos-bd_PstS"/>
</dbReference>